<keyword evidence="4" id="KW-0482">Metalloprotease</keyword>
<dbReference type="Proteomes" id="UP000033930">
    <property type="component" value="Unassembled WGS sequence"/>
</dbReference>
<comment type="caution">
    <text evidence="5">The sequence shown here is derived from an EMBL/GenBank/DDBJ whole genome shotgun (WGS) entry which is preliminary data.</text>
</comment>
<dbReference type="AlphaFoldDB" id="A0A0G0XS52"/>
<reference evidence="5 6" key="1">
    <citation type="journal article" date="2015" name="Nature">
        <title>rRNA introns, odd ribosomes, and small enigmatic genomes across a large radiation of phyla.</title>
        <authorList>
            <person name="Brown C.T."/>
            <person name="Hug L.A."/>
            <person name="Thomas B.C."/>
            <person name="Sharon I."/>
            <person name="Castelle C.J."/>
            <person name="Singh A."/>
            <person name="Wilkins M.J."/>
            <person name="Williams K.H."/>
            <person name="Banfield J.F."/>
        </authorList>
    </citation>
    <scope>NUCLEOTIDE SEQUENCE [LARGE SCALE GENOMIC DNA]</scope>
</reference>
<dbReference type="Pfam" id="PF08014">
    <property type="entry name" value="MATCAP"/>
    <property type="match status" value="1"/>
</dbReference>
<gene>
    <name evidence="5" type="ORF">UU50_C0003G0065</name>
</gene>
<dbReference type="GO" id="GO:0006508">
    <property type="term" value="P:proteolysis"/>
    <property type="evidence" value="ECO:0007669"/>
    <property type="project" value="UniProtKB-KW"/>
</dbReference>
<dbReference type="PANTHER" id="PTHR31817:SF0">
    <property type="entry name" value="CHROMOSOME UNDETERMINED SCAFFOLD_67, WHOLE GENOME SHOTGUN SEQUENCE"/>
    <property type="match status" value="1"/>
</dbReference>
<dbReference type="PANTHER" id="PTHR31817">
    <property type="match status" value="1"/>
</dbReference>
<evidence type="ECO:0000313" key="6">
    <source>
        <dbReference type="Proteomes" id="UP000033930"/>
    </source>
</evidence>
<name>A0A0G0XS52_9BACT</name>
<dbReference type="GO" id="GO:0008237">
    <property type="term" value="F:metallopeptidase activity"/>
    <property type="evidence" value="ECO:0007669"/>
    <property type="project" value="UniProtKB-KW"/>
</dbReference>
<keyword evidence="2" id="KW-0645">Protease</keyword>
<evidence type="ECO:0000256" key="2">
    <source>
        <dbReference type="ARBA" id="ARBA00022670"/>
    </source>
</evidence>
<dbReference type="InterPro" id="IPR012548">
    <property type="entry name" value="MATCAP"/>
</dbReference>
<dbReference type="SMART" id="SM01154">
    <property type="entry name" value="DUF1704"/>
    <property type="match status" value="1"/>
</dbReference>
<dbReference type="EMBL" id="LCAW01000003">
    <property type="protein sequence ID" value="KKR99760.1"/>
    <property type="molecule type" value="Genomic_DNA"/>
</dbReference>
<keyword evidence="3" id="KW-0378">Hydrolase</keyword>
<sequence length="399" mass="45876">MAELSQNKLDSKLFDRFCQLPVFSFSKLITPDPNNLEEQKQEFLRTHKNPVFLYSKAQEFDAVGYLKEIKECRADLELINSDDWIRDIYLAKLDELKARALFIKAMQDNNDEKVSELAKNIFGAQSDDQSKLEQELNDMLATNSKLHAHAKKINAEIFSKMVRAVLDAYGMQKWKIKLSEGSAMKLTRGRKSKSLAVHIPKNFSASRARAQRILVHEIEVHALRTHNAKQSPLEILQVGLDHYSQTEEGLALYYQQKIGTAKTPAFWESYACALSMDMSFSEMFNTLIYARTKVDKYVGHDKLDKEREEKIWNLCVRAYRGISNPNKPGLGTCKDHIYRTGLDLINQLDMNNKQTQKLLFAGNIGVQHLSKLNELNVNNVQTPMLISKQIAKQIYRENR</sequence>
<evidence type="ECO:0000256" key="1">
    <source>
        <dbReference type="ARBA" id="ARBA00001947"/>
    </source>
</evidence>
<evidence type="ECO:0000313" key="5">
    <source>
        <dbReference type="EMBL" id="KKR99760.1"/>
    </source>
</evidence>
<evidence type="ECO:0000256" key="3">
    <source>
        <dbReference type="ARBA" id="ARBA00022801"/>
    </source>
</evidence>
<organism evidence="5 6">
    <name type="scientific">Candidatus Uhrbacteria bacterium GW2011_GWC1_41_20</name>
    <dbReference type="NCBI Taxonomy" id="1618983"/>
    <lineage>
        <taxon>Bacteria</taxon>
        <taxon>Candidatus Uhriibacteriota</taxon>
    </lineage>
</organism>
<accession>A0A0G0XS52</accession>
<evidence type="ECO:0008006" key="7">
    <source>
        <dbReference type="Google" id="ProtNLM"/>
    </source>
</evidence>
<evidence type="ECO:0000256" key="4">
    <source>
        <dbReference type="ARBA" id="ARBA00023049"/>
    </source>
</evidence>
<proteinExistence type="predicted"/>
<protein>
    <recommendedName>
        <fullName evidence="7">DUF1704 domain-containing protein</fullName>
    </recommendedName>
</protein>
<comment type="cofactor">
    <cofactor evidence="1">
        <name>Zn(2+)</name>
        <dbReference type="ChEBI" id="CHEBI:29105"/>
    </cofactor>
</comment>